<name>A0ABN2AWH1_9ACTN</name>
<gene>
    <name evidence="1" type="ORF">GCM10009827_049710</name>
</gene>
<sequence>MPSDHVEIDPEGIMRSGDGIMSAADVINREITAFQGELAAYGEPWGADDIGSLIGMVYGVISDLAFETYAGNTEEIQQIGATARQMGQNYVDNEAGNKADLNAYKQMLGG</sequence>
<evidence type="ECO:0000313" key="1">
    <source>
        <dbReference type="EMBL" id="GAA1526899.1"/>
    </source>
</evidence>
<evidence type="ECO:0000313" key="2">
    <source>
        <dbReference type="Proteomes" id="UP001501470"/>
    </source>
</evidence>
<dbReference type="EMBL" id="BAAAQD010000010">
    <property type="protein sequence ID" value="GAA1526899.1"/>
    <property type="molecule type" value="Genomic_DNA"/>
</dbReference>
<protein>
    <recommendedName>
        <fullName evidence="3">Excreted virulence factor EspC (Type VII ESX diderm)</fullName>
    </recommendedName>
</protein>
<reference evidence="1 2" key="1">
    <citation type="journal article" date="2019" name="Int. J. Syst. Evol. Microbiol.">
        <title>The Global Catalogue of Microorganisms (GCM) 10K type strain sequencing project: providing services to taxonomists for standard genome sequencing and annotation.</title>
        <authorList>
            <consortium name="The Broad Institute Genomics Platform"/>
            <consortium name="The Broad Institute Genome Sequencing Center for Infectious Disease"/>
            <person name="Wu L."/>
            <person name="Ma J."/>
        </authorList>
    </citation>
    <scope>NUCLEOTIDE SEQUENCE [LARGE SCALE GENOMIC DNA]</scope>
    <source>
        <strain evidence="1 2">JCM 15933</strain>
    </source>
</reference>
<evidence type="ECO:0008006" key="3">
    <source>
        <dbReference type="Google" id="ProtNLM"/>
    </source>
</evidence>
<comment type="caution">
    <text evidence="1">The sequence shown here is derived from an EMBL/GenBank/DDBJ whole genome shotgun (WGS) entry which is preliminary data.</text>
</comment>
<organism evidence="1 2">
    <name type="scientific">Dactylosporangium maewongense</name>
    <dbReference type="NCBI Taxonomy" id="634393"/>
    <lineage>
        <taxon>Bacteria</taxon>
        <taxon>Bacillati</taxon>
        <taxon>Actinomycetota</taxon>
        <taxon>Actinomycetes</taxon>
        <taxon>Micromonosporales</taxon>
        <taxon>Micromonosporaceae</taxon>
        <taxon>Dactylosporangium</taxon>
    </lineage>
</organism>
<dbReference type="RefSeq" id="WP_344504473.1">
    <property type="nucleotide sequence ID" value="NZ_BAAAQD010000010.1"/>
</dbReference>
<dbReference type="Proteomes" id="UP001501470">
    <property type="component" value="Unassembled WGS sequence"/>
</dbReference>
<accession>A0ABN2AWH1</accession>
<proteinExistence type="predicted"/>
<keyword evidence="2" id="KW-1185">Reference proteome</keyword>